<proteinExistence type="predicted"/>
<protein>
    <submittedName>
        <fullName evidence="2">DUF4435 domain-containing protein</fullName>
    </submittedName>
</protein>
<dbReference type="Pfam" id="PF14491">
    <property type="entry name" value="DUF4435"/>
    <property type="match status" value="1"/>
</dbReference>
<evidence type="ECO:0000313" key="3">
    <source>
        <dbReference type="Proteomes" id="UP000317355"/>
    </source>
</evidence>
<accession>A0A558CL55</accession>
<reference evidence="2 3" key="1">
    <citation type="submission" date="2019-07" db="EMBL/GenBank/DDBJ databases">
        <title>The pathways for chlorine oxyanion respiration interact through the shared metabolite chlorate.</title>
        <authorList>
            <person name="Barnum T.P."/>
            <person name="Cheng Y."/>
            <person name="Hill K.A."/>
            <person name="Lucas L.N."/>
            <person name="Carlson H.K."/>
            <person name="Coates J.D."/>
        </authorList>
    </citation>
    <scope>NUCLEOTIDE SEQUENCE [LARGE SCALE GENOMIC DNA]</scope>
    <source>
        <strain evidence="2">BK-3</strain>
    </source>
</reference>
<gene>
    <name evidence="2" type="ORF">FHK82_17070</name>
</gene>
<evidence type="ECO:0000313" key="2">
    <source>
        <dbReference type="EMBL" id="TVT49474.1"/>
    </source>
</evidence>
<dbReference type="InterPro" id="IPR029492">
    <property type="entry name" value="DUF4435"/>
</dbReference>
<dbReference type="EMBL" id="VMRY01000119">
    <property type="protein sequence ID" value="TVT49474.1"/>
    <property type="molecule type" value="Genomic_DNA"/>
</dbReference>
<evidence type="ECO:0000259" key="1">
    <source>
        <dbReference type="Pfam" id="PF14491"/>
    </source>
</evidence>
<dbReference type="AlphaFoldDB" id="A0A558CL55"/>
<sequence length="289" mass="32830">MRSYIDENDKKNEIRLLFKHPLYKGKVIIVVEGMSDVRLFRGILNGEKIRLETIDGKGNLISAMKDLVGEFPNRILAVCDADHDHLTGKANERAKYSIYLTDQHDAEVMMLNSPALVSLIDEYSSPDNVGELHCNLLEGAFGAAYPLGLLRWVNADEALGLKFKGLNFNQFIDVDRSSVKVDVDILIDELLKRSPNKSTIATKSHLIARLHDYQEKKSCRFQVSNGHDLTNIISMVYRQRWASLELNMDHKKIESSLRIAYRSDYFKDTKLFKCLSKYLSGIGIELGTC</sequence>
<comment type="caution">
    <text evidence="2">The sequence shown here is derived from an EMBL/GenBank/DDBJ whole genome shotgun (WGS) entry which is preliminary data.</text>
</comment>
<organism evidence="2 3">
    <name type="scientific">Sedimenticola thiotaurini</name>
    <dbReference type="NCBI Taxonomy" id="1543721"/>
    <lineage>
        <taxon>Bacteria</taxon>
        <taxon>Pseudomonadati</taxon>
        <taxon>Pseudomonadota</taxon>
        <taxon>Gammaproteobacteria</taxon>
        <taxon>Chromatiales</taxon>
        <taxon>Sedimenticolaceae</taxon>
        <taxon>Sedimenticola</taxon>
    </lineage>
</organism>
<name>A0A558CL55_9GAMM</name>
<dbReference type="Proteomes" id="UP000317355">
    <property type="component" value="Unassembled WGS sequence"/>
</dbReference>
<feature type="domain" description="DUF4435" evidence="1">
    <location>
        <begin position="26"/>
        <end position="239"/>
    </location>
</feature>